<organism evidence="7 8">
    <name type="scientific">Rhizophagus irregularis (strain DAOM 197198w)</name>
    <name type="common">Glomus intraradices</name>
    <dbReference type="NCBI Taxonomy" id="1432141"/>
    <lineage>
        <taxon>Eukaryota</taxon>
        <taxon>Fungi</taxon>
        <taxon>Fungi incertae sedis</taxon>
        <taxon>Mucoromycota</taxon>
        <taxon>Glomeromycotina</taxon>
        <taxon>Glomeromycetes</taxon>
        <taxon>Glomerales</taxon>
        <taxon>Glomeraceae</taxon>
        <taxon>Rhizophagus</taxon>
    </lineage>
</organism>
<evidence type="ECO:0000256" key="1">
    <source>
        <dbReference type="ARBA" id="ARBA00004123"/>
    </source>
</evidence>
<dbReference type="GO" id="GO:0046983">
    <property type="term" value="F:protein dimerization activity"/>
    <property type="evidence" value="ECO:0007669"/>
    <property type="project" value="InterPro"/>
</dbReference>
<dbReference type="PANTHER" id="PTHR46481">
    <property type="entry name" value="ZINC FINGER BED DOMAIN-CONTAINING PROTEIN 4"/>
    <property type="match status" value="1"/>
</dbReference>
<dbReference type="HOGENOM" id="CLU_721890_0_0_1"/>
<protein>
    <recommendedName>
        <fullName evidence="6">HAT C-terminal dimerisation domain-containing protein</fullName>
    </recommendedName>
</protein>
<dbReference type="InterPro" id="IPR012337">
    <property type="entry name" value="RNaseH-like_sf"/>
</dbReference>
<keyword evidence="5" id="KW-0539">Nucleus</keyword>
<accession>A0A015I681</accession>
<dbReference type="InterPro" id="IPR052035">
    <property type="entry name" value="ZnF_BED_domain_contain"/>
</dbReference>
<dbReference type="STRING" id="1432141.A0A015I681"/>
<name>A0A015I681_RHIIW</name>
<dbReference type="PANTHER" id="PTHR46481:SF10">
    <property type="entry name" value="ZINC FINGER BED DOMAIN-CONTAINING PROTEIN 39"/>
    <property type="match status" value="1"/>
</dbReference>
<evidence type="ECO:0000313" key="7">
    <source>
        <dbReference type="EMBL" id="EXX52562.1"/>
    </source>
</evidence>
<evidence type="ECO:0000259" key="6">
    <source>
        <dbReference type="Pfam" id="PF05699"/>
    </source>
</evidence>
<keyword evidence="3" id="KW-0863">Zinc-finger</keyword>
<proteinExistence type="predicted"/>
<reference evidence="7 8" key="1">
    <citation type="submission" date="2014-02" db="EMBL/GenBank/DDBJ databases">
        <title>Single nucleus genome sequencing reveals high similarity among nuclei of an endomycorrhizal fungus.</title>
        <authorList>
            <person name="Lin K."/>
            <person name="Geurts R."/>
            <person name="Zhang Z."/>
            <person name="Limpens E."/>
            <person name="Saunders D.G."/>
            <person name="Mu D."/>
            <person name="Pang E."/>
            <person name="Cao H."/>
            <person name="Cha H."/>
            <person name="Lin T."/>
            <person name="Zhou Q."/>
            <person name="Shang Y."/>
            <person name="Li Y."/>
            <person name="Ivanov S."/>
            <person name="Sharma T."/>
            <person name="Velzen R.V."/>
            <person name="Ruijter N.D."/>
            <person name="Aanen D.K."/>
            <person name="Win J."/>
            <person name="Kamoun S."/>
            <person name="Bisseling T."/>
            <person name="Huang S."/>
        </authorList>
    </citation>
    <scope>NUCLEOTIDE SEQUENCE [LARGE SCALE GENOMIC DNA]</scope>
    <source>
        <strain evidence="8">DAOM197198w</strain>
    </source>
</reference>
<evidence type="ECO:0000256" key="2">
    <source>
        <dbReference type="ARBA" id="ARBA00022723"/>
    </source>
</evidence>
<evidence type="ECO:0000313" key="8">
    <source>
        <dbReference type="Proteomes" id="UP000022910"/>
    </source>
</evidence>
<dbReference type="SUPFAM" id="SSF53098">
    <property type="entry name" value="Ribonuclease H-like"/>
    <property type="match status" value="1"/>
</dbReference>
<gene>
    <name evidence="7" type="ORF">RirG_251850</name>
</gene>
<dbReference type="GO" id="GO:0005634">
    <property type="term" value="C:nucleus"/>
    <property type="evidence" value="ECO:0007669"/>
    <property type="project" value="UniProtKB-SubCell"/>
</dbReference>
<feature type="domain" description="HAT C-terminal dimerisation" evidence="6">
    <location>
        <begin position="362"/>
        <end position="391"/>
    </location>
</feature>
<dbReference type="GO" id="GO:0008270">
    <property type="term" value="F:zinc ion binding"/>
    <property type="evidence" value="ECO:0007669"/>
    <property type="project" value="UniProtKB-KW"/>
</dbReference>
<dbReference type="EMBL" id="JEMT01029278">
    <property type="protein sequence ID" value="EXX52562.1"/>
    <property type="molecule type" value="Genomic_DNA"/>
</dbReference>
<keyword evidence="8" id="KW-1185">Reference proteome</keyword>
<keyword evidence="2" id="KW-0479">Metal-binding</keyword>
<evidence type="ECO:0000256" key="5">
    <source>
        <dbReference type="ARBA" id="ARBA00023242"/>
    </source>
</evidence>
<dbReference type="Pfam" id="PF05699">
    <property type="entry name" value="Dimer_Tnp_hAT"/>
    <property type="match status" value="1"/>
</dbReference>
<dbReference type="AlphaFoldDB" id="A0A015I681"/>
<dbReference type="OrthoDB" id="2449227at2759"/>
<evidence type="ECO:0000256" key="4">
    <source>
        <dbReference type="ARBA" id="ARBA00022833"/>
    </source>
</evidence>
<sequence>MWSTITSLGILAVTIHFIKDDWQFDHFVLDVLYVPSPHTASVIKDSVVEIISELNIANRLIGITSDNEAKMLAATRQIKKTLNLSEFRHYRCAAHVLNLAVEAALNTSIVPNCVKKLRAFISTVRNSPKQMDKLKEYFRIEKIKFKAPLPDCATRWNYTFYMIDRALEIKPLLTHLIPNFSSLSNNWPSEEEWNVLTILADLLAPFASVTKVISASNYPTIGEVKLLFEGIRVHLNYPRGEDFILQNQIDEMKHVFTNYFDEINEALHVPAFFDPRYKKLAYSNMSQNDILEPICRAMANYEESTDDTSIPYQPIQTSQRQLINLSPTETRNFFRNLLMPDQTPLPISNELELYFNSNSPGDEIVPLEWWKNHTMEYPILSRMAQDYLAIMPLLFLVNSFFQLQENNLVKHVTELMLVQHEHAYA</sequence>
<keyword evidence="4" id="KW-0862">Zinc</keyword>
<comment type="caution">
    <text evidence="7">The sequence shown here is derived from an EMBL/GenBank/DDBJ whole genome shotgun (WGS) entry which is preliminary data.</text>
</comment>
<evidence type="ECO:0000256" key="3">
    <source>
        <dbReference type="ARBA" id="ARBA00022771"/>
    </source>
</evidence>
<dbReference type="InterPro" id="IPR008906">
    <property type="entry name" value="HATC_C_dom"/>
</dbReference>
<comment type="subcellular location">
    <subcellularLocation>
        <location evidence="1">Nucleus</location>
    </subcellularLocation>
</comment>
<dbReference type="Proteomes" id="UP000022910">
    <property type="component" value="Unassembled WGS sequence"/>
</dbReference>